<feature type="transmembrane region" description="Helical" evidence="2">
    <location>
        <begin position="131"/>
        <end position="151"/>
    </location>
</feature>
<organism evidence="3 4">
    <name type="scientific">Bodo saltans</name>
    <name type="common">Flagellated protozoan</name>
    <dbReference type="NCBI Taxonomy" id="75058"/>
    <lineage>
        <taxon>Eukaryota</taxon>
        <taxon>Discoba</taxon>
        <taxon>Euglenozoa</taxon>
        <taxon>Kinetoplastea</taxon>
        <taxon>Metakinetoplastina</taxon>
        <taxon>Eubodonida</taxon>
        <taxon>Bodonidae</taxon>
        <taxon>Bodo</taxon>
    </lineage>
</organism>
<evidence type="ECO:0000256" key="2">
    <source>
        <dbReference type="SAM" id="Phobius"/>
    </source>
</evidence>
<dbReference type="Proteomes" id="UP000051952">
    <property type="component" value="Unassembled WGS sequence"/>
</dbReference>
<protein>
    <submittedName>
        <fullName evidence="3">Membrane-associated protein, putative</fullName>
    </submittedName>
</protein>
<feature type="transmembrane region" description="Helical" evidence="2">
    <location>
        <begin position="104"/>
        <end position="124"/>
    </location>
</feature>
<keyword evidence="2" id="KW-0812">Transmembrane</keyword>
<accession>A0A0S4JDK2</accession>
<dbReference type="AlphaFoldDB" id="A0A0S4JDK2"/>
<keyword evidence="2" id="KW-0472">Membrane</keyword>
<evidence type="ECO:0000313" key="4">
    <source>
        <dbReference type="Proteomes" id="UP000051952"/>
    </source>
</evidence>
<sequence length="232" mass="25331">MMPIVPPDRMFVRRERHFASPTPGGVNNDQLLPAPSLLKLRVLVFSLLFYSISTVALWSFPIVAGVLSYPVLQHGPAWLEGSWFGGSSNNNVISGDGGECPVSALAIVCASIALPLLAIDPFLFTKCLVEVPIVMIGISVMSLIQVGKGIWDVLEPMMKSVVYYCSSPGVVVWLENDLLHALDAFVFPPRRHVPGKKAPLIPAVSDSSSRVEPWADSDDEFSEVDDDQWMPL</sequence>
<reference evidence="4" key="1">
    <citation type="submission" date="2015-09" db="EMBL/GenBank/DDBJ databases">
        <authorList>
            <consortium name="Pathogen Informatics"/>
        </authorList>
    </citation>
    <scope>NUCLEOTIDE SEQUENCE [LARGE SCALE GENOMIC DNA]</scope>
    <source>
        <strain evidence="4">Lake Konstanz</strain>
    </source>
</reference>
<feature type="transmembrane region" description="Helical" evidence="2">
    <location>
        <begin position="42"/>
        <end position="69"/>
    </location>
</feature>
<name>A0A0S4JDK2_BODSA</name>
<keyword evidence="4" id="KW-1185">Reference proteome</keyword>
<feature type="compositionally biased region" description="Acidic residues" evidence="1">
    <location>
        <begin position="215"/>
        <end position="232"/>
    </location>
</feature>
<evidence type="ECO:0000313" key="3">
    <source>
        <dbReference type="EMBL" id="CUG88354.1"/>
    </source>
</evidence>
<evidence type="ECO:0000256" key="1">
    <source>
        <dbReference type="SAM" id="MobiDB-lite"/>
    </source>
</evidence>
<dbReference type="VEuPathDB" id="TriTrypDB:BSAL_14995"/>
<feature type="region of interest" description="Disordered" evidence="1">
    <location>
        <begin position="202"/>
        <end position="232"/>
    </location>
</feature>
<gene>
    <name evidence="3" type="ORF">BSAL_14995</name>
</gene>
<proteinExistence type="predicted"/>
<keyword evidence="2" id="KW-1133">Transmembrane helix</keyword>
<dbReference type="EMBL" id="CYKH01001634">
    <property type="protein sequence ID" value="CUG88354.1"/>
    <property type="molecule type" value="Genomic_DNA"/>
</dbReference>